<dbReference type="AlphaFoldDB" id="A0A8J2LAR3"/>
<dbReference type="EMBL" id="CAJVCH010548401">
    <property type="protein sequence ID" value="CAG7828693.1"/>
    <property type="molecule type" value="Genomic_DNA"/>
</dbReference>
<name>A0A8J2LAR3_9HEXA</name>
<evidence type="ECO:0000313" key="1">
    <source>
        <dbReference type="EMBL" id="CAG7828693.1"/>
    </source>
</evidence>
<organism evidence="1 2">
    <name type="scientific">Allacma fusca</name>
    <dbReference type="NCBI Taxonomy" id="39272"/>
    <lineage>
        <taxon>Eukaryota</taxon>
        <taxon>Metazoa</taxon>
        <taxon>Ecdysozoa</taxon>
        <taxon>Arthropoda</taxon>
        <taxon>Hexapoda</taxon>
        <taxon>Collembola</taxon>
        <taxon>Symphypleona</taxon>
        <taxon>Sminthuridae</taxon>
        <taxon>Allacma</taxon>
    </lineage>
</organism>
<dbReference type="OrthoDB" id="6349457at2759"/>
<sequence length="146" mass="17270">MKNLDCSCGCDKLLDECEQEFVFQTFYAKQSHTLQNEYLRGCIDISENLTLANGTTRRTFIYKLHFETKTIAVCQKFFLAVHGIERSRLRRKVLKREVDIQDRRGKHPNHNRVTSDKTKDLMRIFLSALPARESHYSRNKNPDRKF</sequence>
<accession>A0A8J2LAR3</accession>
<proteinExistence type="predicted"/>
<protein>
    <submittedName>
        <fullName evidence="1">Uncharacterized protein</fullName>
    </submittedName>
</protein>
<reference evidence="1" key="1">
    <citation type="submission" date="2021-06" db="EMBL/GenBank/DDBJ databases">
        <authorList>
            <person name="Hodson N. C."/>
            <person name="Mongue J. A."/>
            <person name="Jaron S. K."/>
        </authorList>
    </citation>
    <scope>NUCLEOTIDE SEQUENCE</scope>
</reference>
<comment type="caution">
    <text evidence="1">The sequence shown here is derived from an EMBL/GenBank/DDBJ whole genome shotgun (WGS) entry which is preliminary data.</text>
</comment>
<keyword evidence="2" id="KW-1185">Reference proteome</keyword>
<dbReference type="Proteomes" id="UP000708208">
    <property type="component" value="Unassembled WGS sequence"/>
</dbReference>
<feature type="non-terminal residue" evidence="1">
    <location>
        <position position="146"/>
    </location>
</feature>
<dbReference type="PANTHER" id="PTHR10773:SF19">
    <property type="match status" value="1"/>
</dbReference>
<evidence type="ECO:0000313" key="2">
    <source>
        <dbReference type="Proteomes" id="UP000708208"/>
    </source>
</evidence>
<gene>
    <name evidence="1" type="ORF">AFUS01_LOCUS38602</name>
</gene>
<dbReference type="PANTHER" id="PTHR10773">
    <property type="entry name" value="DNA-DIRECTED RNA POLYMERASES I, II, AND III SUBUNIT RPABC2"/>
    <property type="match status" value="1"/>
</dbReference>